<comment type="caution">
    <text evidence="1">The sequence shown here is derived from an EMBL/GenBank/DDBJ whole genome shotgun (WGS) entry which is preliminary data.</text>
</comment>
<dbReference type="InterPro" id="IPR025062">
    <property type="entry name" value="DUF4003"/>
</dbReference>
<dbReference type="AlphaFoldDB" id="A0A8B4QAP9"/>
<dbReference type="Pfam" id="PF13170">
    <property type="entry name" value="DUF4003"/>
    <property type="match status" value="1"/>
</dbReference>
<sequence length="310" mass="36176">MNHHDLLDQYFARLKKELSSKFTKDHRMLIASTFLSLEEQFNEDQFFEQYEVAHKNNKWYSVDRMYPIIPITYVFYSLNGERTYEELKSLRDLTKQSKFKQSPYAQLQSVLINKNSPKEHTMNAAELYNDFRSRHMFLTGGEDYTNSFLLTKNSTKSIESLGKVSRLYYDELCKNGFSKGDNLQTASQFLTYLSNDYIEMIPQYVGSIQESFAKQTKIKSMMAPFFALLAMIEVNEEDITYISSVYNEIMESFKMSWYKESSFAAAVLLGILAKEHPMKKEVLEIYRAHILCSLIPQQIIQRQSSSNAAT</sequence>
<evidence type="ECO:0000313" key="1">
    <source>
        <dbReference type="EMBL" id="STX09790.1"/>
    </source>
</evidence>
<dbReference type="EMBL" id="UGNP01000001">
    <property type="protein sequence ID" value="STX09790.1"/>
    <property type="molecule type" value="Genomic_DNA"/>
</dbReference>
<dbReference type="RefSeq" id="WP_166636076.1">
    <property type="nucleotide sequence ID" value="NZ_BJUE01000008.1"/>
</dbReference>
<dbReference type="EMBL" id="SNZG01000007">
    <property type="protein sequence ID" value="TDR40958.1"/>
    <property type="molecule type" value="Genomic_DNA"/>
</dbReference>
<name>A0A8B4QAP9_9BACL</name>
<dbReference type="Proteomes" id="UP000294641">
    <property type="component" value="Unassembled WGS sequence"/>
</dbReference>
<proteinExistence type="predicted"/>
<evidence type="ECO:0000313" key="4">
    <source>
        <dbReference type="Proteomes" id="UP000294641"/>
    </source>
</evidence>
<keyword evidence="4" id="KW-1185">Reference proteome</keyword>
<reference evidence="1 3" key="1">
    <citation type="submission" date="2018-06" db="EMBL/GenBank/DDBJ databases">
        <authorList>
            <consortium name="Pathogen Informatics"/>
            <person name="Doyle S."/>
        </authorList>
    </citation>
    <scope>NUCLEOTIDE SEQUENCE [LARGE SCALE GENOMIC DNA]</scope>
    <source>
        <strain evidence="1 3">NCTC10597</strain>
    </source>
</reference>
<protein>
    <submittedName>
        <fullName evidence="2">Uncharacterized protein DUF4003</fullName>
    </submittedName>
</protein>
<organism evidence="1 3">
    <name type="scientific">Kurthia zopfii</name>
    <dbReference type="NCBI Taxonomy" id="1650"/>
    <lineage>
        <taxon>Bacteria</taxon>
        <taxon>Bacillati</taxon>
        <taxon>Bacillota</taxon>
        <taxon>Bacilli</taxon>
        <taxon>Bacillales</taxon>
        <taxon>Caryophanaceae</taxon>
        <taxon>Kurthia</taxon>
    </lineage>
</organism>
<reference evidence="2 4" key="2">
    <citation type="submission" date="2019-03" db="EMBL/GenBank/DDBJ databases">
        <title>Genomic Encyclopedia of Type Strains, Phase IV (KMG-IV): sequencing the most valuable type-strain genomes for metagenomic binning, comparative biology and taxonomic classification.</title>
        <authorList>
            <person name="Goeker M."/>
        </authorList>
    </citation>
    <scope>NUCLEOTIDE SEQUENCE [LARGE SCALE GENOMIC DNA]</scope>
    <source>
        <strain evidence="2 4">DSM 20580</strain>
    </source>
</reference>
<accession>A0A8B4QAP9</accession>
<evidence type="ECO:0000313" key="2">
    <source>
        <dbReference type="EMBL" id="TDR40958.1"/>
    </source>
</evidence>
<gene>
    <name evidence="2" type="ORF">DFR61_10775</name>
    <name evidence="1" type="ORF">NCTC10597_01489</name>
</gene>
<dbReference type="Proteomes" id="UP000254330">
    <property type="component" value="Unassembled WGS sequence"/>
</dbReference>
<evidence type="ECO:0000313" key="3">
    <source>
        <dbReference type="Proteomes" id="UP000254330"/>
    </source>
</evidence>